<evidence type="ECO:0000313" key="5">
    <source>
        <dbReference type="Proteomes" id="UP001156660"/>
    </source>
</evidence>
<reference evidence="5" key="3">
    <citation type="journal article" date="2019" name="Int. J. Syst. Evol. Microbiol.">
        <title>The Global Catalogue of Microorganisms (GCM) 10K type strain sequencing project: providing services to taxonomists for standard genome sequencing and annotation.</title>
        <authorList>
            <consortium name="The Broad Institute Genomics Platform"/>
            <consortium name="The Broad Institute Genome Sequencing Center for Infectious Disease"/>
            <person name="Wu L."/>
            <person name="Ma J."/>
        </authorList>
    </citation>
    <scope>NUCLEOTIDE SEQUENCE [LARGE SCALE GENOMIC DNA]</scope>
    <source>
        <strain evidence="5">NBRC 105001</strain>
    </source>
</reference>
<dbReference type="Proteomes" id="UP000239273">
    <property type="component" value="Unassembled WGS sequence"/>
</dbReference>
<evidence type="ECO:0000259" key="1">
    <source>
        <dbReference type="Pfam" id="PF00535"/>
    </source>
</evidence>
<organism evidence="3 4">
    <name type="scientific">Aliivibrio sifiae</name>
    <dbReference type="NCBI Taxonomy" id="566293"/>
    <lineage>
        <taxon>Bacteria</taxon>
        <taxon>Pseudomonadati</taxon>
        <taxon>Pseudomonadota</taxon>
        <taxon>Gammaproteobacteria</taxon>
        <taxon>Vibrionales</taxon>
        <taxon>Vibrionaceae</taxon>
        <taxon>Aliivibrio</taxon>
    </lineage>
</organism>
<keyword evidence="5" id="KW-1185">Reference proteome</keyword>
<dbReference type="EMBL" id="MSCP01000003">
    <property type="protein sequence ID" value="PQJ85391.1"/>
    <property type="molecule type" value="Genomic_DNA"/>
</dbReference>
<sequence>MYTIIIANYNRISELNRCLDSIEIAFDGFEEPEIIVVEDASEKKLTDSRITKHILLSKNGGPVRARLEGVKSASFEYILLLDSDDTLLRSAVETIQKITNNNPNYDLYGFTYKGGESLIDFEIKSIKDYCDFVSYEGRTSDYIMLIKADVLSQYVSSHSFRISEIWLFSEIFVKYIGFYSRECIFNYHQDAQEQLSKKKVFRFSLDNYEYQSVSRSVKFFVSFMSVCKCKILRNAWRRRLIKESVLHFNFKALIKVLCLKK</sequence>
<dbReference type="PANTHER" id="PTHR43685">
    <property type="entry name" value="GLYCOSYLTRANSFERASE"/>
    <property type="match status" value="1"/>
</dbReference>
<dbReference type="InterPro" id="IPR050834">
    <property type="entry name" value="Glycosyltransf_2"/>
</dbReference>
<dbReference type="InterPro" id="IPR029044">
    <property type="entry name" value="Nucleotide-diphossugar_trans"/>
</dbReference>
<reference evidence="3 4" key="2">
    <citation type="submission" date="2016-12" db="EMBL/GenBank/DDBJ databases">
        <title>Diversity of luminous bacteria.</title>
        <authorList>
            <person name="Yoshizawa S."/>
            <person name="Kogure K."/>
        </authorList>
    </citation>
    <scope>NUCLEOTIDE SEQUENCE [LARGE SCALE GENOMIC DNA]</scope>
    <source>
        <strain evidence="3 4">NBRC 105001</strain>
    </source>
</reference>
<reference evidence="2" key="1">
    <citation type="journal article" date="2014" name="Int. J. Syst. Evol. Microbiol.">
        <title>Complete genome of a new Firmicutes species belonging to the dominant human colonic microbiota ('Ruminococcus bicirculans') reveals two chromosomes and a selective capacity to utilize plant glucans.</title>
        <authorList>
            <consortium name="NISC Comparative Sequencing Program"/>
            <person name="Wegmann U."/>
            <person name="Louis P."/>
            <person name="Goesmann A."/>
            <person name="Henrissat B."/>
            <person name="Duncan S.H."/>
            <person name="Flint H.J."/>
        </authorList>
    </citation>
    <scope>NUCLEOTIDE SEQUENCE</scope>
    <source>
        <strain evidence="2">NBRC 105001</strain>
    </source>
</reference>
<feature type="domain" description="Glycosyltransferase 2-like" evidence="1">
    <location>
        <begin position="3"/>
        <end position="115"/>
    </location>
</feature>
<evidence type="ECO:0000313" key="4">
    <source>
        <dbReference type="Proteomes" id="UP000239273"/>
    </source>
</evidence>
<protein>
    <recommendedName>
        <fullName evidence="1">Glycosyltransferase 2-like domain-containing protein</fullName>
    </recommendedName>
</protein>
<evidence type="ECO:0000313" key="2">
    <source>
        <dbReference type="EMBL" id="GLR76431.1"/>
    </source>
</evidence>
<dbReference type="CDD" id="cd00761">
    <property type="entry name" value="Glyco_tranf_GTA_type"/>
    <property type="match status" value="1"/>
</dbReference>
<dbReference type="EMBL" id="BSOU01000010">
    <property type="protein sequence ID" value="GLR76431.1"/>
    <property type="molecule type" value="Genomic_DNA"/>
</dbReference>
<dbReference type="Pfam" id="PF00535">
    <property type="entry name" value="Glycos_transf_2"/>
    <property type="match status" value="1"/>
</dbReference>
<dbReference type="Gene3D" id="3.90.550.10">
    <property type="entry name" value="Spore Coat Polysaccharide Biosynthesis Protein SpsA, Chain A"/>
    <property type="match status" value="1"/>
</dbReference>
<proteinExistence type="predicted"/>
<evidence type="ECO:0000313" key="3">
    <source>
        <dbReference type="EMBL" id="PQJ85391.1"/>
    </source>
</evidence>
<accession>A0A2S7X574</accession>
<reference evidence="2" key="4">
    <citation type="submission" date="2023-01" db="EMBL/GenBank/DDBJ databases">
        <title>Draft genome sequence of Aliivibrio sifiae strain NBRC 105001.</title>
        <authorList>
            <person name="Sun Q."/>
            <person name="Mori K."/>
        </authorList>
    </citation>
    <scope>NUCLEOTIDE SEQUENCE</scope>
    <source>
        <strain evidence="2">NBRC 105001</strain>
    </source>
</reference>
<dbReference type="RefSeq" id="WP_061013179.1">
    <property type="nucleotide sequence ID" value="NZ_BSOU01000010.1"/>
</dbReference>
<comment type="caution">
    <text evidence="3">The sequence shown here is derived from an EMBL/GenBank/DDBJ whole genome shotgun (WGS) entry which is preliminary data.</text>
</comment>
<dbReference type="Proteomes" id="UP001156660">
    <property type="component" value="Unassembled WGS sequence"/>
</dbReference>
<dbReference type="SUPFAM" id="SSF53448">
    <property type="entry name" value="Nucleotide-diphospho-sugar transferases"/>
    <property type="match status" value="1"/>
</dbReference>
<dbReference type="InterPro" id="IPR001173">
    <property type="entry name" value="Glyco_trans_2-like"/>
</dbReference>
<dbReference type="OrthoDB" id="9801954at2"/>
<name>A0A2S7X574_9GAMM</name>
<dbReference type="AlphaFoldDB" id="A0A2S7X574"/>
<gene>
    <name evidence="3" type="ORF">BTO23_18910</name>
    <name evidence="2" type="ORF">GCM10007855_33060</name>
</gene>
<dbReference type="PANTHER" id="PTHR43685:SF2">
    <property type="entry name" value="GLYCOSYLTRANSFERASE 2-LIKE DOMAIN-CONTAINING PROTEIN"/>
    <property type="match status" value="1"/>
</dbReference>